<dbReference type="Gene3D" id="2.60.120.260">
    <property type="entry name" value="Galactose-binding domain-like"/>
    <property type="match status" value="1"/>
</dbReference>
<sequence>MAQYGTRRYHESDTSPKYGEASAASLSVEPFTATALDYYKVQVSWLKPIGDYSRLRLVRNQNGIPDTPEDGCILLDEQFASTTRDVRYFVDAPRSDVSSSVAPTVSYVPLTPGKFAHYSVWIYLITDQRWANLGNVNVLLADTHQKSIAPYDGAGTVSGTTPSAHEKFMELLPRVFTARSGGVVDEVDYTSALSYFLQGFSYTIDELTTYIDLLQPRHDATNITPSLLNIKAYELNLPANNRPSTKYQRQLVRDARSIYTQKGTAVALNTYVEDLTGFNSTSYASPNLFLSNQDSTFRDWLSYKAWRDSNTFTISNVVGNGTYITYTANTTLTAGQYVTITGVSPTVFNSSSALVVSVTGTTFKVEGTATDSFVSGGTAQRASAANYSFWRTIGECDMVHEQGVRVNTNDNGSTFLEPYALDNTDCAAITVTTVPSQISIGNDKPVTQGIPVTAGNTYTFSCYMKVATGTPTVTPTITWYDYSGTALSTSAPSAISLSTSWARKAFTATAPSSAIYAGISLAFGAAGTYYLDMVQFAQAYAASAAAGGSGKLVVTMADANHPFKPGDDIRISGFGTSSGASLNLNNVRVLYVNGALLTVFNSTTGIASGTGQVDYSYAEARGVRISLDVAKHNFLKNPSFESTLVSKTYADAATGWTASSSSPSPALVTYGGSNIGPSSIDTGATAISLGPTGTVALAAPLVDNDLFGGANYAFSIYARTSDSPAVSTTASVTLSATSAGAIVSASGDGTTITVVSTQIVSKGESVTLSSAFGFNGTYTVLTATDTTAVISSVEVPVVRFTALGTATGPIHEGMVTATVSSTNNYVNTASISAVGVNTLSAGTITYTYNSADLKVNAGDSIIISGITPDAYNLGGQTVTVSSTTATTFSVIATVATGTGNYSSGGTVTSLSAPLVNITWSRFSTTLYIPNGFVTPAVSASVEFGNKAVWVDDAQLEQSYTPTDYFDGGYTDAYWLNGVAHRSPSYLYPNQSTKFNLLYNSIDSVLPSNTPWRVDLINRNATLQLTGGPMQGITP</sequence>
<organism evidence="1">
    <name type="scientific">uncultured Caudovirales phage</name>
    <dbReference type="NCBI Taxonomy" id="2100421"/>
    <lineage>
        <taxon>Viruses</taxon>
        <taxon>Duplodnaviria</taxon>
        <taxon>Heunggongvirae</taxon>
        <taxon>Uroviricota</taxon>
        <taxon>Caudoviricetes</taxon>
        <taxon>Peduoviridae</taxon>
        <taxon>Maltschvirus</taxon>
        <taxon>Maltschvirus maltsch</taxon>
    </lineage>
</organism>
<protein>
    <submittedName>
        <fullName evidence="1">Uncharacterized protein</fullName>
    </submittedName>
</protein>
<dbReference type="EMBL" id="LR798267">
    <property type="protein sequence ID" value="CAB5219673.1"/>
    <property type="molecule type" value="Genomic_DNA"/>
</dbReference>
<reference evidence="1" key="1">
    <citation type="submission" date="2020-05" db="EMBL/GenBank/DDBJ databases">
        <authorList>
            <person name="Chiriac C."/>
            <person name="Salcher M."/>
            <person name="Ghai R."/>
            <person name="Kavagutti S V."/>
        </authorList>
    </citation>
    <scope>NUCLEOTIDE SEQUENCE</scope>
</reference>
<evidence type="ECO:0000313" key="1">
    <source>
        <dbReference type="EMBL" id="CAB5219673.1"/>
    </source>
</evidence>
<proteinExistence type="predicted"/>
<gene>
    <name evidence="1" type="ORF">UFOVP221_113</name>
</gene>
<accession>A0A6J7WX53</accession>
<name>A0A6J7WX53_9CAUD</name>